<evidence type="ECO:0000313" key="2">
    <source>
        <dbReference type="Proteomes" id="UP001595821"/>
    </source>
</evidence>
<gene>
    <name evidence="1" type="ORF">ACFOZ7_17005</name>
</gene>
<dbReference type="EMBL" id="JBHSDJ010000125">
    <property type="protein sequence ID" value="MFC4248605.1"/>
    <property type="molecule type" value="Genomic_DNA"/>
</dbReference>
<name>A0ABD5P2R7_9EURY</name>
<dbReference type="RefSeq" id="WP_246973910.1">
    <property type="nucleotide sequence ID" value="NZ_CP095397.1"/>
</dbReference>
<comment type="caution">
    <text evidence="1">The sequence shown here is derived from an EMBL/GenBank/DDBJ whole genome shotgun (WGS) entry which is preliminary data.</text>
</comment>
<evidence type="ECO:0000313" key="1">
    <source>
        <dbReference type="EMBL" id="MFC4248605.1"/>
    </source>
</evidence>
<dbReference type="GeneID" id="71853613"/>
<sequence length="97" mass="10282">MEAINAKCIECGATFPRSEATTDVQNVLSCPVCGSSIVRGIPARPQCERVTTRCGACGATFPRSEATTDVKGELACPVCGSRTDLESLDDRRDTCSH</sequence>
<accession>A0ABD5P2R7</accession>
<evidence type="ECO:0008006" key="3">
    <source>
        <dbReference type="Google" id="ProtNLM"/>
    </source>
</evidence>
<dbReference type="Gene3D" id="2.20.28.30">
    <property type="entry name" value="RNA polymerase ii, chain L"/>
    <property type="match status" value="1"/>
</dbReference>
<dbReference type="AlphaFoldDB" id="A0ABD5P2R7"/>
<dbReference type="Proteomes" id="UP001595821">
    <property type="component" value="Unassembled WGS sequence"/>
</dbReference>
<reference evidence="1 2" key="1">
    <citation type="journal article" date="2014" name="Int. J. Syst. Evol. Microbiol.">
        <title>Complete genome sequence of Corynebacterium casei LMG S-19264T (=DSM 44701T), isolated from a smear-ripened cheese.</title>
        <authorList>
            <consortium name="US DOE Joint Genome Institute (JGI-PGF)"/>
            <person name="Walter F."/>
            <person name="Albersmeier A."/>
            <person name="Kalinowski J."/>
            <person name="Ruckert C."/>
        </authorList>
    </citation>
    <scope>NUCLEOTIDE SEQUENCE [LARGE SCALE GENOMIC DNA]</scope>
    <source>
        <strain evidence="1 2">IBRC-M 10912</strain>
    </source>
</reference>
<organism evidence="1 2">
    <name type="scientific">Natribaculum luteum</name>
    <dbReference type="NCBI Taxonomy" id="1586232"/>
    <lineage>
        <taxon>Archaea</taxon>
        <taxon>Methanobacteriati</taxon>
        <taxon>Methanobacteriota</taxon>
        <taxon>Stenosarchaea group</taxon>
        <taxon>Halobacteria</taxon>
        <taxon>Halobacteriales</taxon>
        <taxon>Natrialbaceae</taxon>
        <taxon>Natribaculum</taxon>
    </lineage>
</organism>
<protein>
    <recommendedName>
        <fullName evidence="3">Zinc ribbon domain-containing protein</fullName>
    </recommendedName>
</protein>
<proteinExistence type="predicted"/>